<sequence>MPGSMNMLSRRRPIRPQPALRNRRLPFAATLSAALALAGCASTPAALPPQWDATRLELPADWRVLAGARGDLNRDGRRDIALLMGASAAPAEGHARANLLVFLSQADGRYRLAERSGQAFTRLQQDCAPARCSEAVTIRRGVLWLEERYQLQAGPYLRQQRSGFRVSADRDRLLLTQSQFRLGNALTGQSLEVAWNVDRGVRRVRRITPGAAACDRQDDKVPASTALSDFEPELVAAAGCQLPGQAKPMLNFSS</sequence>
<reference evidence="1 2" key="1">
    <citation type="submission" date="2017-09" db="EMBL/GenBank/DDBJ databases">
        <authorList>
            <person name="Ehlers B."/>
            <person name="Leendertz F.H."/>
        </authorList>
    </citation>
    <scope>NUCLEOTIDE SEQUENCE [LARGE SCALE GENOMIC DNA]</scope>
    <source>
        <strain evidence="1 2">CGMCC 1.10978</strain>
    </source>
</reference>
<proteinExistence type="predicted"/>
<accession>A0A286D8K0</accession>
<name>A0A286D8K0_9GAMM</name>
<evidence type="ECO:0000313" key="2">
    <source>
        <dbReference type="Proteomes" id="UP000219374"/>
    </source>
</evidence>
<gene>
    <name evidence="1" type="ORF">SAMN06296416_105237</name>
</gene>
<dbReference type="Proteomes" id="UP000219374">
    <property type="component" value="Unassembled WGS sequence"/>
</dbReference>
<protein>
    <submittedName>
        <fullName evidence="1">Uncharacterized protein</fullName>
    </submittedName>
</protein>
<evidence type="ECO:0000313" key="1">
    <source>
        <dbReference type="EMBL" id="SOD54964.1"/>
    </source>
</evidence>
<organism evidence="1 2">
    <name type="scientific">Pseudoxanthomonas wuyuanensis</name>
    <dbReference type="NCBI Taxonomy" id="1073196"/>
    <lineage>
        <taxon>Bacteria</taxon>
        <taxon>Pseudomonadati</taxon>
        <taxon>Pseudomonadota</taxon>
        <taxon>Gammaproteobacteria</taxon>
        <taxon>Lysobacterales</taxon>
        <taxon>Lysobacteraceae</taxon>
        <taxon>Pseudoxanthomonas</taxon>
    </lineage>
</organism>
<dbReference type="AlphaFoldDB" id="A0A286D8K0"/>
<keyword evidence="2" id="KW-1185">Reference proteome</keyword>
<dbReference type="EMBL" id="OCND01000005">
    <property type="protein sequence ID" value="SOD54964.1"/>
    <property type="molecule type" value="Genomic_DNA"/>
</dbReference>